<gene>
    <name evidence="1" type="ORF">X975_23876</name>
</gene>
<protein>
    <submittedName>
        <fullName evidence="1">Uncharacterized protein</fullName>
    </submittedName>
</protein>
<dbReference type="EMBL" id="KK119513">
    <property type="protein sequence ID" value="KFM75903.1"/>
    <property type="molecule type" value="Genomic_DNA"/>
</dbReference>
<accession>A0A087UEW4</accession>
<keyword evidence="2" id="KW-1185">Reference proteome</keyword>
<reference evidence="1 2" key="1">
    <citation type="submission" date="2013-11" db="EMBL/GenBank/DDBJ databases">
        <title>Genome sequencing of Stegodyphus mimosarum.</title>
        <authorList>
            <person name="Bechsgaard J."/>
        </authorList>
    </citation>
    <scope>NUCLEOTIDE SEQUENCE [LARGE SCALE GENOMIC DNA]</scope>
</reference>
<feature type="non-terminal residue" evidence="1">
    <location>
        <position position="165"/>
    </location>
</feature>
<proteinExistence type="predicted"/>
<dbReference type="Proteomes" id="UP000054359">
    <property type="component" value="Unassembled WGS sequence"/>
</dbReference>
<name>A0A087UEW4_STEMI</name>
<sequence length="165" mass="18574">MGAITANSSMTNAIPALVSTEALVKIWWRVIAVIAVLVMRDAGAKLKWIFASLILAHHQLSALIEGITTAVYAILDTMDLDVHSIMIHVIQIHVRMEAAAGRVLTRTSVPANLDSLEIYAKKLLWPLNPYPELWRIQENQRKKNLHPTEKNHWTAGTTFTWWGQC</sequence>
<evidence type="ECO:0000313" key="2">
    <source>
        <dbReference type="Proteomes" id="UP000054359"/>
    </source>
</evidence>
<dbReference type="AlphaFoldDB" id="A0A087UEW4"/>
<evidence type="ECO:0000313" key="1">
    <source>
        <dbReference type="EMBL" id="KFM75903.1"/>
    </source>
</evidence>
<organism evidence="1 2">
    <name type="scientific">Stegodyphus mimosarum</name>
    <name type="common">African social velvet spider</name>
    <dbReference type="NCBI Taxonomy" id="407821"/>
    <lineage>
        <taxon>Eukaryota</taxon>
        <taxon>Metazoa</taxon>
        <taxon>Ecdysozoa</taxon>
        <taxon>Arthropoda</taxon>
        <taxon>Chelicerata</taxon>
        <taxon>Arachnida</taxon>
        <taxon>Araneae</taxon>
        <taxon>Araneomorphae</taxon>
        <taxon>Entelegynae</taxon>
        <taxon>Eresoidea</taxon>
        <taxon>Eresidae</taxon>
        <taxon>Stegodyphus</taxon>
    </lineage>
</organism>